<dbReference type="Gene3D" id="3.30.70.2740">
    <property type="match status" value="1"/>
</dbReference>
<evidence type="ECO:0000256" key="2">
    <source>
        <dbReference type="ARBA" id="ARBA00022630"/>
    </source>
</evidence>
<dbReference type="RefSeq" id="WP_301197507.1">
    <property type="nucleotide sequence ID" value="NZ_JAPDPI010000002.1"/>
</dbReference>
<proteinExistence type="predicted"/>
<dbReference type="InterPro" id="IPR006094">
    <property type="entry name" value="Oxid_FAD_bind_N"/>
</dbReference>
<keyword evidence="5" id="KW-0560">Oxidoreductase</keyword>
<dbReference type="InterPro" id="IPR016171">
    <property type="entry name" value="Vanillyl_alc_oxidase_C-sub2"/>
</dbReference>
<dbReference type="AlphaFoldDB" id="A0AAE3MB90"/>
<dbReference type="Pfam" id="PF01565">
    <property type="entry name" value="FAD_binding_4"/>
    <property type="match status" value="1"/>
</dbReference>
<dbReference type="SUPFAM" id="SSF55103">
    <property type="entry name" value="FAD-linked oxidases, C-terminal domain"/>
    <property type="match status" value="1"/>
</dbReference>
<dbReference type="GO" id="GO:0008720">
    <property type="term" value="F:D-lactate dehydrogenase (NAD+) activity"/>
    <property type="evidence" value="ECO:0007669"/>
    <property type="project" value="TreeGrafter"/>
</dbReference>
<protein>
    <submittedName>
        <fullName evidence="9">FAD-binding oxidoreductase</fullName>
    </submittedName>
</protein>
<evidence type="ECO:0000256" key="4">
    <source>
        <dbReference type="ARBA" id="ARBA00022827"/>
    </source>
</evidence>
<gene>
    <name evidence="9" type="ORF">OM074_01525</name>
</gene>
<dbReference type="GO" id="GO:0004458">
    <property type="term" value="F:D-lactate dehydrogenase (cytochrome) activity"/>
    <property type="evidence" value="ECO:0007669"/>
    <property type="project" value="TreeGrafter"/>
</dbReference>
<dbReference type="GO" id="GO:0046872">
    <property type="term" value="F:metal ion binding"/>
    <property type="evidence" value="ECO:0007669"/>
    <property type="project" value="UniProtKB-KW"/>
</dbReference>
<dbReference type="InterPro" id="IPR016166">
    <property type="entry name" value="FAD-bd_PCMH"/>
</dbReference>
<evidence type="ECO:0000256" key="5">
    <source>
        <dbReference type="ARBA" id="ARBA00023002"/>
    </source>
</evidence>
<accession>A0AAE3MB90</accession>
<dbReference type="GO" id="GO:0051536">
    <property type="term" value="F:iron-sulfur cluster binding"/>
    <property type="evidence" value="ECO:0007669"/>
    <property type="project" value="UniProtKB-KW"/>
</dbReference>
<dbReference type="InterPro" id="IPR009051">
    <property type="entry name" value="Helical_ferredxn"/>
</dbReference>
<evidence type="ECO:0000259" key="8">
    <source>
        <dbReference type="PROSITE" id="PS51387"/>
    </source>
</evidence>
<keyword evidence="7" id="KW-0411">Iron-sulfur</keyword>
<evidence type="ECO:0000256" key="6">
    <source>
        <dbReference type="ARBA" id="ARBA00023004"/>
    </source>
</evidence>
<keyword evidence="2" id="KW-0285">Flavoprotein</keyword>
<dbReference type="GO" id="GO:1903457">
    <property type="term" value="P:lactate catabolic process"/>
    <property type="evidence" value="ECO:0007669"/>
    <property type="project" value="TreeGrafter"/>
</dbReference>
<organism evidence="9 10">
    <name type="scientific">Plebeiibacterium marinum</name>
    <dbReference type="NCBI Taxonomy" id="2992111"/>
    <lineage>
        <taxon>Bacteria</taxon>
        <taxon>Pseudomonadati</taxon>
        <taxon>Bacteroidota</taxon>
        <taxon>Bacteroidia</taxon>
        <taxon>Marinilabiliales</taxon>
        <taxon>Marinilabiliaceae</taxon>
        <taxon>Plebeiibacterium</taxon>
    </lineage>
</organism>
<comment type="caution">
    <text evidence="9">The sequence shown here is derived from an EMBL/GenBank/DDBJ whole genome shotgun (WGS) entry which is preliminary data.</text>
</comment>
<keyword evidence="4" id="KW-0274">FAD</keyword>
<dbReference type="InterPro" id="IPR004113">
    <property type="entry name" value="FAD-bd_oxidored_4_C"/>
</dbReference>
<dbReference type="Proteomes" id="UP001207408">
    <property type="component" value="Unassembled WGS sequence"/>
</dbReference>
<dbReference type="Gene3D" id="1.10.45.10">
    <property type="entry name" value="Vanillyl-alcohol Oxidase, Chain A, domain 4"/>
    <property type="match status" value="1"/>
</dbReference>
<dbReference type="Gene3D" id="3.30.465.10">
    <property type="match status" value="1"/>
</dbReference>
<dbReference type="Pfam" id="PF13534">
    <property type="entry name" value="Fer4_17"/>
    <property type="match status" value="1"/>
</dbReference>
<dbReference type="PANTHER" id="PTHR11748">
    <property type="entry name" value="D-LACTATE DEHYDROGENASE"/>
    <property type="match status" value="1"/>
</dbReference>
<evidence type="ECO:0000313" key="9">
    <source>
        <dbReference type="EMBL" id="MCW3804282.1"/>
    </source>
</evidence>
<dbReference type="InterPro" id="IPR017900">
    <property type="entry name" value="4Fe4S_Fe_S_CS"/>
</dbReference>
<reference evidence="9" key="1">
    <citation type="submission" date="2022-10" db="EMBL/GenBank/DDBJ databases">
        <authorList>
            <person name="Yu W.X."/>
        </authorList>
    </citation>
    <scope>NUCLEOTIDE SEQUENCE</scope>
    <source>
        <strain evidence="9">D04</strain>
    </source>
</reference>
<evidence type="ECO:0000256" key="1">
    <source>
        <dbReference type="ARBA" id="ARBA00001974"/>
    </source>
</evidence>
<comment type="cofactor">
    <cofactor evidence="1">
        <name>FAD</name>
        <dbReference type="ChEBI" id="CHEBI:57692"/>
    </cofactor>
</comment>
<dbReference type="EMBL" id="JAPDPI010000002">
    <property type="protein sequence ID" value="MCW3804282.1"/>
    <property type="molecule type" value="Genomic_DNA"/>
</dbReference>
<dbReference type="PROSITE" id="PS00198">
    <property type="entry name" value="4FE4S_FER_1"/>
    <property type="match status" value="1"/>
</dbReference>
<keyword evidence="10" id="KW-1185">Reference proteome</keyword>
<sequence>MDNSDIKSKLNQLSQLLKGEVSDENIYKAQYATDASAYREKPAGIIWPRDHADLFLTIEFAHKNKLPIIPRGAGTSLAGQVVGDGLVVNTSRYMNRIIELNTEENWVIVEPGVVLDELNKYLEPHGLFFGPETSTSSRCTIGGMVGNNSCGSHSLIYGSTREHLLEVHGFLSNSEEVIFKDITQQELEKKCKQDTLEGKIYQEIYDILSDQENIKEIHKEYPHKDITRRNTGYALDILANMFPFVEGGESLNISKLIAGSEGTLMTISKIKLNLVPTPPRHKALLCAHFKSLSESLHANILSLKHAPRAVELIDDKIIDLAGKSAAQQSNRFFITGKPAALLVIEFAEDNKDLLSKKINALIADFKQHNMGFAYPVVEEQNINRVWALRKAGLGVLSNMKGDNLPVAVIEDTALHPKDLPAYANDINELLASYGKDCVFYAHVGTGELHLRPVLNLKDPQDVILFRKIAKETALLVKKYNGSLSGEHGDGRLRGEFIPLMIGDTNYKLILRVKKTFDPENILNPDKIVNTPPMNTSLRYRKQEDSKVFKTVFDWEDTEGIVRATEKCSGSGDCLKSELIGGTMCPSYMATRDEKHSTRGRANILREYFTGTLKVDDLYLDEVYEVLSYCLSCKACKSECPSGVDIPKLKAEFLQHYYNQKGTPTRAITVGYLPVINKVFSFVPWLYNAVVKFPLSKNIIQSFTGFTHHRNIPAMSSKTLKTWAKWHKKTPARHKTIYLFADEFTNYLESDLGIKAIILLEKLGYRVVVPQHTHSGRTLISKGLIKKAKKTANRNIELLAPMVSSHSPLIGIEPSAVLTFRDEYISLVKDELKDEAIRIKKNTFTIDEFLSNEMNIGRISKEAFTKEKRDIKFHGHCYQKALSSTKHTQQILSFPENYTATEIESGCCGMAGSFGYEKLSYNLSMKIAELKLLPEIRKTSEDTLIAAAGTSCRQQIADGSGRTAHHPIEILYEALIKD</sequence>
<dbReference type="PROSITE" id="PS51387">
    <property type="entry name" value="FAD_PCMH"/>
    <property type="match status" value="1"/>
</dbReference>
<dbReference type="InterPro" id="IPR036318">
    <property type="entry name" value="FAD-bd_PCMH-like_sf"/>
</dbReference>
<dbReference type="InterPro" id="IPR016164">
    <property type="entry name" value="FAD-linked_Oxase-like_C"/>
</dbReference>
<dbReference type="GO" id="GO:0071949">
    <property type="term" value="F:FAD binding"/>
    <property type="evidence" value="ECO:0007669"/>
    <property type="project" value="InterPro"/>
</dbReference>
<dbReference type="InterPro" id="IPR016169">
    <property type="entry name" value="FAD-bd_PCMH_sub2"/>
</dbReference>
<keyword evidence="3" id="KW-0479">Metal-binding</keyword>
<dbReference type="SUPFAM" id="SSF46548">
    <property type="entry name" value="alpha-helical ferredoxin"/>
    <property type="match status" value="1"/>
</dbReference>
<dbReference type="Pfam" id="PF02913">
    <property type="entry name" value="FAD-oxidase_C"/>
    <property type="match status" value="1"/>
</dbReference>
<dbReference type="PANTHER" id="PTHR11748:SF119">
    <property type="entry name" value="D-2-HYDROXYGLUTARATE DEHYDROGENASE"/>
    <property type="match status" value="1"/>
</dbReference>
<dbReference type="SUPFAM" id="SSF56176">
    <property type="entry name" value="FAD-binding/transporter-associated domain-like"/>
    <property type="match status" value="1"/>
</dbReference>
<feature type="domain" description="FAD-binding PCMH-type" evidence="8">
    <location>
        <begin position="38"/>
        <end position="277"/>
    </location>
</feature>
<name>A0AAE3MB90_9BACT</name>
<evidence type="ECO:0000256" key="7">
    <source>
        <dbReference type="ARBA" id="ARBA00023014"/>
    </source>
</evidence>
<dbReference type="Gene3D" id="1.10.1060.10">
    <property type="entry name" value="Alpha-helical ferredoxin"/>
    <property type="match status" value="1"/>
</dbReference>
<evidence type="ECO:0000256" key="3">
    <source>
        <dbReference type="ARBA" id="ARBA00022723"/>
    </source>
</evidence>
<keyword evidence="6" id="KW-0408">Iron</keyword>
<evidence type="ECO:0000313" key="10">
    <source>
        <dbReference type="Proteomes" id="UP001207408"/>
    </source>
</evidence>